<evidence type="ECO:0008006" key="3">
    <source>
        <dbReference type="Google" id="ProtNLM"/>
    </source>
</evidence>
<reference evidence="1 2" key="1">
    <citation type="submission" date="2019-10" db="EMBL/GenBank/DDBJ databases">
        <title>Draft Genome Assembly of Rhodococcus zopfii DSM44189.</title>
        <authorList>
            <person name="Sutton J.M."/>
            <person name="Akob D.M."/>
            <person name="Bushman T.J."/>
        </authorList>
    </citation>
    <scope>NUCLEOTIDE SEQUENCE [LARGE SCALE GENOMIC DNA]</scope>
    <source>
        <strain evidence="1 2">DSM 44189</strain>
    </source>
</reference>
<gene>
    <name evidence="1" type="ORF">F8M49_16780</name>
</gene>
<dbReference type="PROSITE" id="PS51257">
    <property type="entry name" value="PROKAR_LIPOPROTEIN"/>
    <property type="match status" value="1"/>
</dbReference>
<comment type="caution">
    <text evidence="1">The sequence shown here is derived from an EMBL/GenBank/DDBJ whole genome shotgun (WGS) entry which is preliminary data.</text>
</comment>
<dbReference type="RefSeq" id="WP_378525568.1">
    <property type="nucleotide sequence ID" value="NZ_JBHWXO010000007.1"/>
</dbReference>
<protein>
    <recommendedName>
        <fullName evidence="3">Large secreted protein</fullName>
    </recommendedName>
</protein>
<organism evidence="1 2">
    <name type="scientific">Rhodococcus zopfii</name>
    <dbReference type="NCBI Taxonomy" id="43772"/>
    <lineage>
        <taxon>Bacteria</taxon>
        <taxon>Bacillati</taxon>
        <taxon>Actinomycetota</taxon>
        <taxon>Actinomycetes</taxon>
        <taxon>Mycobacteriales</taxon>
        <taxon>Nocardiaceae</taxon>
        <taxon>Rhodococcus</taxon>
    </lineage>
</organism>
<keyword evidence="2" id="KW-1185">Reference proteome</keyword>
<dbReference type="EMBL" id="WBMO01000001">
    <property type="protein sequence ID" value="MDV2476567.1"/>
    <property type="molecule type" value="Genomic_DNA"/>
</dbReference>
<accession>A0ABU3WRD8</accession>
<dbReference type="Proteomes" id="UP001275440">
    <property type="component" value="Unassembled WGS sequence"/>
</dbReference>
<proteinExistence type="predicted"/>
<evidence type="ECO:0000313" key="1">
    <source>
        <dbReference type="EMBL" id="MDV2476567.1"/>
    </source>
</evidence>
<evidence type="ECO:0000313" key="2">
    <source>
        <dbReference type="Proteomes" id="UP001275440"/>
    </source>
</evidence>
<sequence length="129" mass="13155">MRLPTILACVLTVAACGTGDADVPTLPQAPAPADATTFTARPDLLDPHPVEITSWSPIGDGIAVHFETGTPECYSVDATVTETSTSVTVALQGGMLPEGADRMCIQIAVTGVLELPLQAPLAGRTVTAG</sequence>
<name>A0ABU3WRD8_9NOCA</name>